<evidence type="ECO:0000313" key="1">
    <source>
        <dbReference type="EMBL" id="CTQ42457.1"/>
    </source>
</evidence>
<organism evidence="1 2">
    <name type="scientific">Roseibium aggregatum</name>
    <dbReference type="NCBI Taxonomy" id="187304"/>
    <lineage>
        <taxon>Bacteria</taxon>
        <taxon>Pseudomonadati</taxon>
        <taxon>Pseudomonadota</taxon>
        <taxon>Alphaproteobacteria</taxon>
        <taxon>Hyphomicrobiales</taxon>
        <taxon>Stappiaceae</taxon>
        <taxon>Roseibium</taxon>
    </lineage>
</organism>
<gene>
    <name evidence="1" type="ORF">LAL4801_00885</name>
</gene>
<dbReference type="Proteomes" id="UP000048926">
    <property type="component" value="Unassembled WGS sequence"/>
</dbReference>
<accession>A0A0M6XYH1</accession>
<sequence length="53" mass="6000">MKNLLKLYQQANRFPHDINQADSKALCYGGHCVVHIDPSAEVETADRKTSEKK</sequence>
<proteinExistence type="predicted"/>
<keyword evidence="2" id="KW-1185">Reference proteome</keyword>
<name>A0A0M6XYH1_9HYPH</name>
<dbReference type="EMBL" id="CXST01000001">
    <property type="protein sequence ID" value="CTQ42457.1"/>
    <property type="molecule type" value="Genomic_DNA"/>
</dbReference>
<evidence type="ECO:0000313" key="2">
    <source>
        <dbReference type="Proteomes" id="UP000048926"/>
    </source>
</evidence>
<dbReference type="AlphaFoldDB" id="A0A0M6XYH1"/>
<reference evidence="2" key="1">
    <citation type="submission" date="2015-07" db="EMBL/GenBank/DDBJ databases">
        <authorList>
            <person name="Rodrigo-Torres Lidia"/>
            <person name="Arahal R.David."/>
        </authorList>
    </citation>
    <scope>NUCLEOTIDE SEQUENCE [LARGE SCALE GENOMIC DNA]</scope>
    <source>
        <strain evidence="2">CECT 4801</strain>
    </source>
</reference>
<protein>
    <submittedName>
        <fullName evidence="1">Uncharacterized protein</fullName>
    </submittedName>
</protein>
<dbReference type="RefSeq" id="WP_156912487.1">
    <property type="nucleotide sequence ID" value="NZ_CP045622.1"/>
</dbReference>